<dbReference type="OrthoDB" id="30052at2"/>
<dbReference type="Gene3D" id="3.40.250.10">
    <property type="entry name" value="Rhodanese-like domain"/>
    <property type="match status" value="1"/>
</dbReference>
<comment type="caution">
    <text evidence="3">The sequence shown here is derived from an EMBL/GenBank/DDBJ whole genome shotgun (WGS) entry which is preliminary data.</text>
</comment>
<keyword evidence="1" id="KW-0732">Signal</keyword>
<reference evidence="3 4" key="1">
    <citation type="submission" date="2018-12" db="EMBL/GenBank/DDBJ databases">
        <title>The whole draft genome of Aquabacterium sp. SJQ9.</title>
        <authorList>
            <person name="Sun L."/>
            <person name="Gao X."/>
            <person name="Chen W."/>
            <person name="Huang K."/>
        </authorList>
    </citation>
    <scope>NUCLEOTIDE SEQUENCE [LARGE SCALE GENOMIC DNA]</scope>
    <source>
        <strain evidence="3 4">SJQ9</strain>
    </source>
</reference>
<dbReference type="InterPro" id="IPR050229">
    <property type="entry name" value="GlpE_sulfurtransferase"/>
</dbReference>
<evidence type="ECO:0000313" key="3">
    <source>
        <dbReference type="EMBL" id="RRS03194.1"/>
    </source>
</evidence>
<dbReference type="EMBL" id="RSED01000014">
    <property type="protein sequence ID" value="RRS03194.1"/>
    <property type="molecule type" value="Genomic_DNA"/>
</dbReference>
<feature type="chain" id="PRO_5018715712" evidence="1">
    <location>
        <begin position="23"/>
        <end position="152"/>
    </location>
</feature>
<name>A0A3R8S604_9BURK</name>
<gene>
    <name evidence="3" type="ORF">EIP75_17065</name>
</gene>
<dbReference type="PANTHER" id="PTHR43031:SF1">
    <property type="entry name" value="PYRIDINE NUCLEOTIDE-DISULPHIDE OXIDOREDUCTASE"/>
    <property type="match status" value="1"/>
</dbReference>
<dbReference type="PROSITE" id="PS50206">
    <property type="entry name" value="RHODANESE_3"/>
    <property type="match status" value="1"/>
</dbReference>
<dbReference type="AlphaFoldDB" id="A0A3R8S604"/>
<protein>
    <submittedName>
        <fullName evidence="3">Rhodanese-like domain-containing protein</fullName>
    </submittedName>
</protein>
<evidence type="ECO:0000256" key="1">
    <source>
        <dbReference type="SAM" id="SignalP"/>
    </source>
</evidence>
<dbReference type="InterPro" id="IPR001763">
    <property type="entry name" value="Rhodanese-like_dom"/>
</dbReference>
<dbReference type="PANTHER" id="PTHR43031">
    <property type="entry name" value="FAD-DEPENDENT OXIDOREDUCTASE"/>
    <property type="match status" value="1"/>
</dbReference>
<proteinExistence type="predicted"/>
<dbReference type="SUPFAM" id="SSF52821">
    <property type="entry name" value="Rhodanese/Cell cycle control phosphatase"/>
    <property type="match status" value="1"/>
</dbReference>
<dbReference type="InterPro" id="IPR036873">
    <property type="entry name" value="Rhodanese-like_dom_sf"/>
</dbReference>
<feature type="signal peptide" evidence="1">
    <location>
        <begin position="1"/>
        <end position="22"/>
    </location>
</feature>
<evidence type="ECO:0000313" key="4">
    <source>
        <dbReference type="Proteomes" id="UP000269265"/>
    </source>
</evidence>
<accession>A0A3R8S604</accession>
<dbReference type="RefSeq" id="WP_125244487.1">
    <property type="nucleotide sequence ID" value="NZ_RSED01000014.1"/>
</dbReference>
<sequence>MNKSKTLLLATMLAFGTTTAYAQTAASTNAPTAQAWKYKAKRLERAEVDALLAQPDKLLVIDLRRPDELIKYGSFPVFISVQNKELEKHIAYLPRDRKILTVSNHAGRAGAAADLLTSKGFDVAGATGSEDYEKQGGTAVTHITAPTQSAAR</sequence>
<evidence type="ECO:0000259" key="2">
    <source>
        <dbReference type="PROSITE" id="PS50206"/>
    </source>
</evidence>
<organism evidence="3 4">
    <name type="scientific">Aquabacterium soli</name>
    <dbReference type="NCBI Taxonomy" id="2493092"/>
    <lineage>
        <taxon>Bacteria</taxon>
        <taxon>Pseudomonadati</taxon>
        <taxon>Pseudomonadota</taxon>
        <taxon>Betaproteobacteria</taxon>
        <taxon>Burkholderiales</taxon>
        <taxon>Aquabacterium</taxon>
    </lineage>
</organism>
<dbReference type="Proteomes" id="UP000269265">
    <property type="component" value="Unassembled WGS sequence"/>
</dbReference>
<keyword evidence="4" id="KW-1185">Reference proteome</keyword>
<feature type="domain" description="Rhodanese" evidence="2">
    <location>
        <begin position="54"/>
        <end position="141"/>
    </location>
</feature>